<dbReference type="GO" id="GO:0004813">
    <property type="term" value="F:alanine-tRNA ligase activity"/>
    <property type="evidence" value="ECO:0007669"/>
    <property type="project" value="UniProtKB-EC"/>
</dbReference>
<evidence type="ECO:0000256" key="7">
    <source>
        <dbReference type="ARBA" id="ARBA00022917"/>
    </source>
</evidence>
<evidence type="ECO:0000256" key="8">
    <source>
        <dbReference type="ARBA" id="ARBA00023146"/>
    </source>
</evidence>
<dbReference type="InterPro" id="IPR018162">
    <property type="entry name" value="Ala-tRNA-ligase_IIc_anticod-bd"/>
</dbReference>
<dbReference type="GO" id="GO:0002161">
    <property type="term" value="F:aminoacyl-tRNA deacylase activity"/>
    <property type="evidence" value="ECO:0007669"/>
    <property type="project" value="TreeGrafter"/>
</dbReference>
<dbReference type="PROSITE" id="PS50860">
    <property type="entry name" value="AA_TRNA_LIGASE_II_ALA"/>
    <property type="match status" value="1"/>
</dbReference>
<keyword evidence="6" id="KW-0694">RNA-binding</keyword>
<dbReference type="InterPro" id="IPR002318">
    <property type="entry name" value="Ala-tRNA-lgiase_IIc"/>
</dbReference>
<dbReference type="GO" id="GO:0006419">
    <property type="term" value="P:alanyl-tRNA aminoacylation"/>
    <property type="evidence" value="ECO:0007669"/>
    <property type="project" value="InterPro"/>
</dbReference>
<evidence type="ECO:0000256" key="3">
    <source>
        <dbReference type="ARBA" id="ARBA00022598"/>
    </source>
</evidence>
<dbReference type="GO" id="GO:0005829">
    <property type="term" value="C:cytosol"/>
    <property type="evidence" value="ECO:0007669"/>
    <property type="project" value="TreeGrafter"/>
</dbReference>
<evidence type="ECO:0000256" key="6">
    <source>
        <dbReference type="ARBA" id="ARBA00022884"/>
    </source>
</evidence>
<dbReference type="SUPFAM" id="SSF101353">
    <property type="entry name" value="Putative anticodon-binding domain of alanyl-tRNA synthetase (AlaRS)"/>
    <property type="match status" value="1"/>
</dbReference>
<evidence type="ECO:0000256" key="2">
    <source>
        <dbReference type="ARBA" id="ARBA00022555"/>
    </source>
</evidence>
<keyword evidence="8 10" id="KW-0030">Aminoacyl-tRNA synthetase</keyword>
<dbReference type="EC" id="6.1.1.7" evidence="10"/>
<proteinExistence type="inferred from homology"/>
<dbReference type="Pfam" id="PF01411">
    <property type="entry name" value="tRNA-synt_2c"/>
    <property type="match status" value="1"/>
</dbReference>
<dbReference type="GO" id="GO:0000049">
    <property type="term" value="F:tRNA binding"/>
    <property type="evidence" value="ECO:0007669"/>
    <property type="project" value="UniProtKB-KW"/>
</dbReference>
<dbReference type="EMBL" id="BEXA01000004">
    <property type="protein sequence ID" value="GAY73731.1"/>
    <property type="molecule type" value="Genomic_DNA"/>
</dbReference>
<accession>A0A401FND4</accession>
<keyword evidence="2" id="KW-0820">tRNA-binding</keyword>
<dbReference type="InterPro" id="IPR050058">
    <property type="entry name" value="Ala-tRNA_ligase"/>
</dbReference>
<sequence length="153" mass="17041">MIHEAERLSENKKYGDDAKLDQSFRVIADHARAITVAIGDGAIPSNEGRGYVIRRLIRRAIVNGQKLGINESFLYKLVPIVGETLQSHYPEVLEQSDYIAKVVRSEEDRFNETLAGGLKLLNEVIEEAKQSGSNVIDGKQHLNFTIPTVSHLS</sequence>
<dbReference type="GO" id="GO:0005524">
    <property type="term" value="F:ATP binding"/>
    <property type="evidence" value="ECO:0007669"/>
    <property type="project" value="UniProtKB-KW"/>
</dbReference>
<dbReference type="PANTHER" id="PTHR11777">
    <property type="entry name" value="ALANYL-TRNA SYNTHETASE"/>
    <property type="match status" value="1"/>
</dbReference>
<gene>
    <name evidence="10" type="ORF">NBRC111893_1877</name>
</gene>
<evidence type="ECO:0000313" key="11">
    <source>
        <dbReference type="Proteomes" id="UP000286974"/>
    </source>
</evidence>
<evidence type="ECO:0000313" key="10">
    <source>
        <dbReference type="EMBL" id="GAY73731.1"/>
    </source>
</evidence>
<keyword evidence="3 10" id="KW-0436">Ligase</keyword>
<dbReference type="Proteomes" id="UP000286974">
    <property type="component" value="Unassembled WGS sequence"/>
</dbReference>
<evidence type="ECO:0000259" key="9">
    <source>
        <dbReference type="PROSITE" id="PS50860"/>
    </source>
</evidence>
<comment type="caution">
    <text evidence="10">The sequence shown here is derived from an EMBL/GenBank/DDBJ whole genome shotgun (WGS) entry which is preliminary data.</text>
</comment>
<dbReference type="InterPro" id="IPR018164">
    <property type="entry name" value="Ala-tRNA-synth_IIc_N"/>
</dbReference>
<protein>
    <submittedName>
        <fullName evidence="10">Alanyl-tRNA synthetase</fullName>
        <ecNumber evidence="10">6.1.1.7</ecNumber>
    </submittedName>
</protein>
<keyword evidence="7" id="KW-0648">Protein biosynthesis</keyword>
<feature type="domain" description="Alanyl-transfer RNA synthetases family profile" evidence="9">
    <location>
        <begin position="1"/>
        <end position="153"/>
    </location>
</feature>
<organism evidence="10 11">
    <name type="scientific">Lentilactobacillus kosonis</name>
    <dbReference type="NCBI Taxonomy" id="2810561"/>
    <lineage>
        <taxon>Bacteria</taxon>
        <taxon>Bacillati</taxon>
        <taxon>Bacillota</taxon>
        <taxon>Bacilli</taxon>
        <taxon>Lactobacillales</taxon>
        <taxon>Lactobacillaceae</taxon>
        <taxon>Lentilactobacillus</taxon>
    </lineage>
</organism>
<evidence type="ECO:0000256" key="1">
    <source>
        <dbReference type="ARBA" id="ARBA00008226"/>
    </source>
</evidence>
<comment type="similarity">
    <text evidence="1">Belongs to the class-II aminoacyl-tRNA synthetase family.</text>
</comment>
<evidence type="ECO:0000256" key="4">
    <source>
        <dbReference type="ARBA" id="ARBA00022741"/>
    </source>
</evidence>
<dbReference type="PRINTS" id="PR00980">
    <property type="entry name" value="TRNASYNTHALA"/>
</dbReference>
<evidence type="ECO:0000256" key="5">
    <source>
        <dbReference type="ARBA" id="ARBA00022840"/>
    </source>
</evidence>
<dbReference type="PANTHER" id="PTHR11777:SF9">
    <property type="entry name" value="ALANINE--TRNA LIGASE, CYTOPLASMIC"/>
    <property type="match status" value="1"/>
</dbReference>
<keyword evidence="4" id="KW-0547">Nucleotide-binding</keyword>
<keyword evidence="5" id="KW-0067">ATP-binding</keyword>
<keyword evidence="11" id="KW-1185">Reference proteome</keyword>
<reference evidence="10 11" key="1">
    <citation type="submission" date="2017-11" db="EMBL/GenBank/DDBJ databases">
        <title>Draft Genome Sequence of Lactobacillus curieae NBRC 111893 isolated from Koso, a Japanese sugar-Vegetable Fermented Beverage.</title>
        <authorList>
            <person name="Chiou T.Y."/>
            <person name="Oshima K."/>
            <person name="Suda W."/>
            <person name="Hattori M."/>
            <person name="Takahashi T."/>
        </authorList>
    </citation>
    <scope>NUCLEOTIDE SEQUENCE [LARGE SCALE GENOMIC DNA]</scope>
    <source>
        <strain evidence="10 11">NBRC111893</strain>
    </source>
</reference>
<name>A0A401FND4_9LACO</name>
<dbReference type="AlphaFoldDB" id="A0A401FND4"/>
<dbReference type="InterPro" id="IPR018165">
    <property type="entry name" value="Ala-tRNA-synth_IIc_core"/>
</dbReference>